<keyword evidence="15" id="KW-1185">Reference proteome</keyword>
<comment type="subunit">
    <text evidence="8">Monomer.</text>
</comment>
<evidence type="ECO:0000256" key="10">
    <source>
        <dbReference type="SAM" id="MobiDB-lite"/>
    </source>
</evidence>
<keyword evidence="7 8" id="KW-0030">Aminoacyl-tRNA synthetase</keyword>
<feature type="domain" description="Glutamyl/glutaminyl-tRNA synthetase class Ib anti-codon binding" evidence="12">
    <location>
        <begin position="345"/>
        <end position="445"/>
    </location>
</feature>
<keyword evidence="4 8" id="KW-0547">Nucleotide-binding</keyword>
<dbReference type="Pfam" id="PF03950">
    <property type="entry name" value="tRNA-synt_1c_C"/>
    <property type="match status" value="1"/>
</dbReference>
<accession>A0A518DT83</accession>
<evidence type="ECO:0000256" key="5">
    <source>
        <dbReference type="ARBA" id="ARBA00022840"/>
    </source>
</evidence>
<evidence type="ECO:0000313" key="15">
    <source>
        <dbReference type="Proteomes" id="UP000317648"/>
    </source>
</evidence>
<feature type="binding site" evidence="8">
    <location>
        <begin position="40"/>
        <end position="42"/>
    </location>
    <ligand>
        <name>ATP</name>
        <dbReference type="ChEBI" id="CHEBI:30616"/>
    </ligand>
</feature>
<dbReference type="InterPro" id="IPR020059">
    <property type="entry name" value="Glu/Gln-tRNA-synth_Ib_codon-bd"/>
</dbReference>
<keyword evidence="5 8" id="KW-0067">ATP-binding</keyword>
<dbReference type="GO" id="GO:0004819">
    <property type="term" value="F:glutamine-tRNA ligase activity"/>
    <property type="evidence" value="ECO:0007669"/>
    <property type="project" value="UniProtKB-UniRule"/>
</dbReference>
<dbReference type="InterPro" id="IPR020058">
    <property type="entry name" value="Glu/Gln-tRNA-synth_Ib_cat-dom"/>
</dbReference>
<dbReference type="EMBL" id="CP036433">
    <property type="protein sequence ID" value="QDU95034.1"/>
    <property type="molecule type" value="Genomic_DNA"/>
</dbReference>
<dbReference type="InterPro" id="IPR011035">
    <property type="entry name" value="Ribosomal_bL25/Gln-tRNA_synth"/>
</dbReference>
<dbReference type="SUPFAM" id="SSF50715">
    <property type="entry name" value="Ribosomal protein L25-like"/>
    <property type="match status" value="1"/>
</dbReference>
<keyword evidence="6 8" id="KW-0648">Protein biosynthesis</keyword>
<dbReference type="InterPro" id="IPR049437">
    <property type="entry name" value="tRNA-synt_1c_C2"/>
</dbReference>
<dbReference type="SUPFAM" id="SSF52374">
    <property type="entry name" value="Nucleotidylyl transferase"/>
    <property type="match status" value="1"/>
</dbReference>
<feature type="short sequence motif" description="'KMSKS' region" evidence="8">
    <location>
        <begin position="273"/>
        <end position="277"/>
    </location>
</feature>
<dbReference type="InterPro" id="IPR020056">
    <property type="entry name" value="Rbsml_bL25/Gln-tRNA_synth_N"/>
</dbReference>
<evidence type="ECO:0000256" key="1">
    <source>
        <dbReference type="ARBA" id="ARBA00005594"/>
    </source>
</evidence>
<feature type="domain" description="Glutamyl/glutaminyl-tRNA synthetase class Ib catalytic" evidence="11">
    <location>
        <begin position="33"/>
        <end position="342"/>
    </location>
</feature>
<dbReference type="CDD" id="cd00807">
    <property type="entry name" value="GlnRS_core"/>
    <property type="match status" value="1"/>
</dbReference>
<feature type="binding site" evidence="8">
    <location>
        <position position="236"/>
    </location>
    <ligand>
        <name>ATP</name>
        <dbReference type="ChEBI" id="CHEBI:30616"/>
    </ligand>
</feature>
<gene>
    <name evidence="8 14" type="primary">glnS</name>
    <name evidence="14" type="ORF">Pla8534_28450</name>
</gene>
<reference evidence="14 15" key="1">
    <citation type="submission" date="2019-02" db="EMBL/GenBank/DDBJ databases">
        <title>Deep-cultivation of Planctomycetes and their phenomic and genomic characterization uncovers novel biology.</title>
        <authorList>
            <person name="Wiegand S."/>
            <person name="Jogler M."/>
            <person name="Boedeker C."/>
            <person name="Pinto D."/>
            <person name="Vollmers J."/>
            <person name="Rivas-Marin E."/>
            <person name="Kohn T."/>
            <person name="Peeters S.H."/>
            <person name="Heuer A."/>
            <person name="Rast P."/>
            <person name="Oberbeckmann S."/>
            <person name="Bunk B."/>
            <person name="Jeske O."/>
            <person name="Meyerdierks A."/>
            <person name="Storesund J.E."/>
            <person name="Kallscheuer N."/>
            <person name="Luecker S."/>
            <person name="Lage O.M."/>
            <person name="Pohl T."/>
            <person name="Merkel B.J."/>
            <person name="Hornburger P."/>
            <person name="Mueller R.-W."/>
            <person name="Bruemmer F."/>
            <person name="Labrenz M."/>
            <person name="Spormann A.M."/>
            <person name="Op den Camp H."/>
            <person name="Overmann J."/>
            <person name="Amann R."/>
            <person name="Jetten M.S.M."/>
            <person name="Mascher T."/>
            <person name="Medema M.H."/>
            <person name="Devos D.P."/>
            <person name="Kaster A.-K."/>
            <person name="Ovreas L."/>
            <person name="Rohde M."/>
            <person name="Galperin M.Y."/>
            <person name="Jogler C."/>
        </authorList>
    </citation>
    <scope>NUCLEOTIDE SEQUENCE [LARGE SCALE GENOMIC DNA]</scope>
    <source>
        <strain evidence="14 15">Pla85_3_4</strain>
    </source>
</reference>
<feature type="compositionally biased region" description="Low complexity" evidence="10">
    <location>
        <begin position="568"/>
        <end position="579"/>
    </location>
</feature>
<feature type="short sequence motif" description="'HIGH' region" evidence="8">
    <location>
        <begin position="39"/>
        <end position="49"/>
    </location>
</feature>
<protein>
    <recommendedName>
        <fullName evidence="8">Glutamine--tRNA ligase</fullName>
        <ecNumber evidence="8">6.1.1.18</ecNumber>
    </recommendedName>
    <alternativeName>
        <fullName evidence="8">Glutaminyl-tRNA synthetase</fullName>
        <shortName evidence="8">GlnRS</shortName>
    </alternativeName>
</protein>
<name>A0A518DT83_9BACT</name>
<evidence type="ECO:0000259" key="12">
    <source>
        <dbReference type="Pfam" id="PF03950"/>
    </source>
</evidence>
<comment type="similarity">
    <text evidence="1 8 9">Belongs to the class-I aminoacyl-tRNA synthetase family.</text>
</comment>
<dbReference type="GO" id="GO:0006425">
    <property type="term" value="P:glutaminyl-tRNA aminoacylation"/>
    <property type="evidence" value="ECO:0007669"/>
    <property type="project" value="UniProtKB-UniRule"/>
</dbReference>
<evidence type="ECO:0000256" key="9">
    <source>
        <dbReference type="RuleBase" id="RU363037"/>
    </source>
</evidence>
<feature type="region of interest" description="Disordered" evidence="10">
    <location>
        <begin position="555"/>
        <end position="579"/>
    </location>
</feature>
<dbReference type="PRINTS" id="PR00987">
    <property type="entry name" value="TRNASYNTHGLU"/>
</dbReference>
<evidence type="ECO:0000256" key="7">
    <source>
        <dbReference type="ARBA" id="ARBA00023146"/>
    </source>
</evidence>
<feature type="compositionally biased region" description="Basic and acidic residues" evidence="10">
    <location>
        <begin position="557"/>
        <end position="567"/>
    </location>
</feature>
<feature type="binding site" evidence="8">
    <location>
        <begin position="46"/>
        <end position="52"/>
    </location>
    <ligand>
        <name>ATP</name>
        <dbReference type="ChEBI" id="CHEBI:30616"/>
    </ligand>
</feature>
<feature type="binding site" evidence="8">
    <location>
        <begin position="266"/>
        <end position="267"/>
    </location>
    <ligand>
        <name>ATP</name>
        <dbReference type="ChEBI" id="CHEBI:30616"/>
    </ligand>
</feature>
<dbReference type="GO" id="GO:0005829">
    <property type="term" value="C:cytosol"/>
    <property type="evidence" value="ECO:0007669"/>
    <property type="project" value="TreeGrafter"/>
</dbReference>
<dbReference type="NCBIfam" id="NF011291">
    <property type="entry name" value="PRK14703.1"/>
    <property type="match status" value="1"/>
</dbReference>
<dbReference type="InterPro" id="IPR004514">
    <property type="entry name" value="Gln-tRNA-synth"/>
</dbReference>
<dbReference type="KEGG" id="lcre:Pla8534_28450"/>
<dbReference type="InterPro" id="IPR000924">
    <property type="entry name" value="Glu/Gln-tRNA-synth"/>
</dbReference>
<evidence type="ECO:0000259" key="13">
    <source>
        <dbReference type="Pfam" id="PF20974"/>
    </source>
</evidence>
<comment type="caution">
    <text evidence="8">Lacks conserved residue(s) required for the propagation of feature annotation.</text>
</comment>
<dbReference type="InterPro" id="IPR014729">
    <property type="entry name" value="Rossmann-like_a/b/a_fold"/>
</dbReference>
<proteinExistence type="inferred from homology"/>
<evidence type="ECO:0000256" key="2">
    <source>
        <dbReference type="ARBA" id="ARBA00022490"/>
    </source>
</evidence>
<evidence type="ECO:0000256" key="4">
    <source>
        <dbReference type="ARBA" id="ARBA00022741"/>
    </source>
</evidence>
<dbReference type="AlphaFoldDB" id="A0A518DT83"/>
<dbReference type="HAMAP" id="MF_00126">
    <property type="entry name" value="Gln_tRNA_synth"/>
    <property type="match status" value="1"/>
</dbReference>
<evidence type="ECO:0000256" key="3">
    <source>
        <dbReference type="ARBA" id="ARBA00022598"/>
    </source>
</evidence>
<dbReference type="OrthoDB" id="9801560at2"/>
<dbReference type="RefSeq" id="WP_145053818.1">
    <property type="nucleotide sequence ID" value="NZ_CP036433.1"/>
</dbReference>
<dbReference type="Pfam" id="PF20974">
    <property type="entry name" value="tRNA-synt_1c_C2"/>
    <property type="match status" value="1"/>
</dbReference>
<comment type="subcellular location">
    <subcellularLocation>
        <location evidence="8">Cytoplasm</location>
    </subcellularLocation>
</comment>
<evidence type="ECO:0000256" key="6">
    <source>
        <dbReference type="ARBA" id="ARBA00022917"/>
    </source>
</evidence>
<dbReference type="Gene3D" id="2.40.240.10">
    <property type="entry name" value="Ribosomal Protein L25, Chain P"/>
    <property type="match status" value="2"/>
</dbReference>
<feature type="binding site" evidence="8">
    <location>
        <position position="217"/>
    </location>
    <ligand>
        <name>L-glutamine</name>
        <dbReference type="ChEBI" id="CHEBI:58359"/>
    </ligand>
</feature>
<dbReference type="Pfam" id="PF00749">
    <property type="entry name" value="tRNA-synt_1c"/>
    <property type="match status" value="1"/>
</dbReference>
<feature type="binding site" evidence="8">
    <location>
        <position position="72"/>
    </location>
    <ligand>
        <name>L-glutamine</name>
        <dbReference type="ChEBI" id="CHEBI:58359"/>
    </ligand>
</feature>
<keyword evidence="2 8" id="KW-0963">Cytoplasm</keyword>
<evidence type="ECO:0000256" key="8">
    <source>
        <dbReference type="HAMAP-Rule" id="MF_00126"/>
    </source>
</evidence>
<dbReference type="InterPro" id="IPR022861">
    <property type="entry name" value="Gln_tRNA_ligase_bac"/>
</dbReference>
<dbReference type="GO" id="GO:0006424">
    <property type="term" value="P:glutamyl-tRNA aminoacylation"/>
    <property type="evidence" value="ECO:0007669"/>
    <property type="project" value="UniProtKB-UniRule"/>
</dbReference>
<dbReference type="Proteomes" id="UP000317648">
    <property type="component" value="Chromosome"/>
</dbReference>
<dbReference type="NCBIfam" id="TIGR00440">
    <property type="entry name" value="glnS"/>
    <property type="match status" value="1"/>
</dbReference>
<dbReference type="InterPro" id="IPR050132">
    <property type="entry name" value="Gln/Glu-tRNA_Ligase"/>
</dbReference>
<dbReference type="FunFam" id="3.40.50.620:FF:000037">
    <property type="entry name" value="Glutamine--tRNA ligase cytoplasmic"/>
    <property type="match status" value="1"/>
</dbReference>
<dbReference type="EC" id="6.1.1.18" evidence="8"/>
<dbReference type="FunFam" id="2.40.240.10:FF:000001">
    <property type="entry name" value="Glutamine--tRNA ligase"/>
    <property type="match status" value="1"/>
</dbReference>
<dbReference type="PANTHER" id="PTHR43097:SF5">
    <property type="entry name" value="GLUTAMATE--TRNA LIGASE"/>
    <property type="match status" value="1"/>
</dbReference>
<dbReference type="Gene3D" id="3.40.50.620">
    <property type="entry name" value="HUPs"/>
    <property type="match status" value="1"/>
</dbReference>
<evidence type="ECO:0000259" key="11">
    <source>
        <dbReference type="Pfam" id="PF00749"/>
    </source>
</evidence>
<organism evidence="14 15">
    <name type="scientific">Lignipirellula cremea</name>
    <dbReference type="NCBI Taxonomy" id="2528010"/>
    <lineage>
        <taxon>Bacteria</taxon>
        <taxon>Pseudomonadati</taxon>
        <taxon>Planctomycetota</taxon>
        <taxon>Planctomycetia</taxon>
        <taxon>Pirellulales</taxon>
        <taxon>Pirellulaceae</taxon>
        <taxon>Lignipirellula</taxon>
    </lineage>
</organism>
<dbReference type="PANTHER" id="PTHR43097">
    <property type="entry name" value="GLUTAMINE-TRNA LIGASE"/>
    <property type="match status" value="1"/>
</dbReference>
<comment type="catalytic activity">
    <reaction evidence="8">
        <text>tRNA(Gln) + L-glutamine + ATP = L-glutaminyl-tRNA(Gln) + AMP + diphosphate</text>
        <dbReference type="Rhea" id="RHEA:20121"/>
        <dbReference type="Rhea" id="RHEA-COMP:9662"/>
        <dbReference type="Rhea" id="RHEA-COMP:9681"/>
        <dbReference type="ChEBI" id="CHEBI:30616"/>
        <dbReference type="ChEBI" id="CHEBI:33019"/>
        <dbReference type="ChEBI" id="CHEBI:58359"/>
        <dbReference type="ChEBI" id="CHEBI:78442"/>
        <dbReference type="ChEBI" id="CHEBI:78521"/>
        <dbReference type="ChEBI" id="CHEBI:456215"/>
        <dbReference type="EC" id="6.1.1.18"/>
    </reaction>
</comment>
<sequence length="579" mass="66460">MTDSAPAPESKGLNFLEAIISEDIQSGKHGGRVQTRFPPEPNGYMHIGHAKAICLDFGLAEKYNGQCNLRFDDTNPTAEDEEFVDAIQEDVRWLGFDWGDRMYFASDYFDQLYAMAVKLITDGKAYVDSLPAEQIREYRGGWDKPGQNSPFRDRTVEENLDLFARMKAGEFANGQHTLRAKIDMNSPNMNLRDPIMYRIITAAHHRTGDAWCIYPTYDFTHGQSDAIENITHSICTLEFEDHRPLYDWFINELELESKPRQYEFARLNITHTVTSKRKLKQLVDEKLVNGWDDPRMPTICGLRRRGYTPESLRAFCERIGVSKFNSTIDMSWLEESVRDDLNKKAPRAMAVLRPLKVVIENYPEDQLEELDAVNNPEDPSAGTRKVPFTRELYIEQDDFMEDPPKKYFRLAPGQEVRLRWAYFITCQEAIKNEAGEVIELRCTYDPQTKGGNAADGRKVKGTIHWVSAPQALEAEVRLYDHLFSEPDPDKVAEGQDWKENLNPASLEILTNCKLEPSLASAQVGERVQFERNGYFCVDKDGIENRPVFNRTVGLRDSWAKEQKKGEQKQGQQKGSQKKK</sequence>
<dbReference type="GO" id="GO:0005524">
    <property type="term" value="F:ATP binding"/>
    <property type="evidence" value="ECO:0007669"/>
    <property type="project" value="UniProtKB-UniRule"/>
</dbReference>
<evidence type="ECO:0000313" key="14">
    <source>
        <dbReference type="EMBL" id="QDU95034.1"/>
    </source>
</evidence>
<keyword evidence="3 8" id="KW-0436">Ligase</keyword>
<feature type="domain" description="tRNA synthetases class I (E and Q) anti-codon binding" evidence="13">
    <location>
        <begin position="462"/>
        <end position="538"/>
    </location>
</feature>